<dbReference type="Proteomes" id="UP001295462">
    <property type="component" value="Unassembled WGS sequence"/>
</dbReference>
<dbReference type="Gene3D" id="3.30.565.10">
    <property type="entry name" value="Histidine kinase-like ATPase, C-terminal domain"/>
    <property type="match status" value="1"/>
</dbReference>
<dbReference type="InterPro" id="IPR036097">
    <property type="entry name" value="HisK_dim/P_sf"/>
</dbReference>
<keyword evidence="8" id="KW-0067">ATP-binding</keyword>
<keyword evidence="5" id="KW-0547">Nucleotide-binding</keyword>
<dbReference type="PRINTS" id="PR00344">
    <property type="entry name" value="BCTRLSENSOR"/>
</dbReference>
<evidence type="ECO:0000256" key="1">
    <source>
        <dbReference type="ARBA" id="ARBA00000085"/>
    </source>
</evidence>
<evidence type="ECO:0000256" key="3">
    <source>
        <dbReference type="ARBA" id="ARBA00022553"/>
    </source>
</evidence>
<dbReference type="EMBL" id="CAKMUD010000138">
    <property type="protein sequence ID" value="CAH1603800.1"/>
    <property type="molecule type" value="Genomic_DNA"/>
</dbReference>
<dbReference type="CDD" id="cd00082">
    <property type="entry name" value="HisKA"/>
    <property type="match status" value="1"/>
</dbReference>
<dbReference type="SUPFAM" id="SSF52172">
    <property type="entry name" value="CheY-like"/>
    <property type="match status" value="1"/>
</dbReference>
<feature type="transmembrane region" description="Helical" evidence="15">
    <location>
        <begin position="149"/>
        <end position="172"/>
    </location>
</feature>
<dbReference type="RefSeq" id="WP_409590499.1">
    <property type="nucleotide sequence ID" value="NZ_CAKMTZ010000148.1"/>
</dbReference>
<dbReference type="PANTHER" id="PTHR45339">
    <property type="entry name" value="HYBRID SIGNAL TRANSDUCTION HISTIDINE KINASE J"/>
    <property type="match status" value="1"/>
</dbReference>
<dbReference type="InterPro" id="IPR036890">
    <property type="entry name" value="HATPase_C_sf"/>
</dbReference>
<evidence type="ECO:0000256" key="13">
    <source>
        <dbReference type="SAM" id="Coils"/>
    </source>
</evidence>
<evidence type="ECO:0000256" key="14">
    <source>
        <dbReference type="SAM" id="MobiDB-lite"/>
    </source>
</evidence>
<dbReference type="PROSITE" id="PS50109">
    <property type="entry name" value="HIS_KIN"/>
    <property type="match status" value="1"/>
</dbReference>
<gene>
    <name evidence="18" type="ORF">THF1A12_80178</name>
</gene>
<evidence type="ECO:0000256" key="15">
    <source>
        <dbReference type="SAM" id="Phobius"/>
    </source>
</evidence>
<evidence type="ECO:0000313" key="19">
    <source>
        <dbReference type="Proteomes" id="UP001295462"/>
    </source>
</evidence>
<evidence type="ECO:0000313" key="18">
    <source>
        <dbReference type="EMBL" id="CAH1603800.1"/>
    </source>
</evidence>
<dbReference type="AlphaFoldDB" id="A0AAU9R151"/>
<dbReference type="SMART" id="SM00387">
    <property type="entry name" value="HATPase_c"/>
    <property type="match status" value="1"/>
</dbReference>
<dbReference type="FunFam" id="1.10.287.130:FF:000002">
    <property type="entry name" value="Two-component osmosensing histidine kinase"/>
    <property type="match status" value="1"/>
</dbReference>
<keyword evidence="9" id="KW-0902">Two-component regulatory system</keyword>
<evidence type="ECO:0000256" key="7">
    <source>
        <dbReference type="ARBA" id="ARBA00022801"/>
    </source>
</evidence>
<keyword evidence="3 12" id="KW-0597">Phosphoprotein</keyword>
<evidence type="ECO:0000256" key="9">
    <source>
        <dbReference type="ARBA" id="ARBA00023012"/>
    </source>
</evidence>
<evidence type="ECO:0000256" key="11">
    <source>
        <dbReference type="ARBA" id="ARBA00068150"/>
    </source>
</evidence>
<dbReference type="SMART" id="SM00388">
    <property type="entry name" value="HisKA"/>
    <property type="match status" value="1"/>
</dbReference>
<dbReference type="PANTHER" id="PTHR45339:SF1">
    <property type="entry name" value="HYBRID SIGNAL TRANSDUCTION HISTIDINE KINASE J"/>
    <property type="match status" value="1"/>
</dbReference>
<dbReference type="FunFam" id="3.30.565.10:FF:000010">
    <property type="entry name" value="Sensor histidine kinase RcsC"/>
    <property type="match status" value="1"/>
</dbReference>
<dbReference type="SMART" id="SM00448">
    <property type="entry name" value="REC"/>
    <property type="match status" value="1"/>
</dbReference>
<dbReference type="SUPFAM" id="SSF55874">
    <property type="entry name" value="ATPase domain of HSP90 chaperone/DNA topoisomerase II/histidine kinase"/>
    <property type="match status" value="1"/>
</dbReference>
<evidence type="ECO:0000256" key="2">
    <source>
        <dbReference type="ARBA" id="ARBA00012438"/>
    </source>
</evidence>
<evidence type="ECO:0000259" key="17">
    <source>
        <dbReference type="PROSITE" id="PS50110"/>
    </source>
</evidence>
<dbReference type="SUPFAM" id="SSF47384">
    <property type="entry name" value="Homodimeric domain of signal transducing histidine kinase"/>
    <property type="match status" value="1"/>
</dbReference>
<dbReference type="Pfam" id="PF17149">
    <property type="entry name" value="CHASE5"/>
    <property type="match status" value="1"/>
</dbReference>
<comment type="catalytic activity">
    <reaction evidence="1">
        <text>ATP + protein L-histidine = ADP + protein N-phospho-L-histidine.</text>
        <dbReference type="EC" id="2.7.13.3"/>
    </reaction>
</comment>
<dbReference type="Gene3D" id="3.40.50.2300">
    <property type="match status" value="1"/>
</dbReference>
<dbReference type="Pfam" id="PF00512">
    <property type="entry name" value="HisKA"/>
    <property type="match status" value="1"/>
</dbReference>
<dbReference type="InterPro" id="IPR003661">
    <property type="entry name" value="HisK_dim/P_dom"/>
</dbReference>
<dbReference type="InterPro" id="IPR004358">
    <property type="entry name" value="Sig_transdc_His_kin-like_C"/>
</dbReference>
<dbReference type="InterPro" id="IPR001789">
    <property type="entry name" value="Sig_transdc_resp-reg_receiver"/>
</dbReference>
<reference evidence="18" key="1">
    <citation type="submission" date="2022-01" db="EMBL/GenBank/DDBJ databases">
        <authorList>
            <person name="Lagorce A."/>
        </authorList>
    </citation>
    <scope>NUCLEOTIDE SEQUENCE</scope>
    <source>
        <strain evidence="18">Th15_F1_A12</strain>
    </source>
</reference>
<keyword evidence="15" id="KW-0472">Membrane</keyword>
<evidence type="ECO:0000256" key="6">
    <source>
        <dbReference type="ARBA" id="ARBA00022777"/>
    </source>
</evidence>
<feature type="modified residue" description="4-aspartylphosphate" evidence="12">
    <location>
        <position position="560"/>
    </location>
</feature>
<feature type="region of interest" description="Disordered" evidence="14">
    <location>
        <begin position="482"/>
        <end position="508"/>
    </location>
</feature>
<proteinExistence type="predicted"/>
<comment type="caution">
    <text evidence="18">The sequence shown here is derived from an EMBL/GenBank/DDBJ whole genome shotgun (WGS) entry which is preliminary data.</text>
</comment>
<evidence type="ECO:0000256" key="4">
    <source>
        <dbReference type="ARBA" id="ARBA00022679"/>
    </source>
</evidence>
<feature type="transmembrane region" description="Helical" evidence="15">
    <location>
        <begin position="12"/>
        <end position="38"/>
    </location>
</feature>
<dbReference type="InterPro" id="IPR033414">
    <property type="entry name" value="Sensor_dom"/>
</dbReference>
<sequence>MEKKERTQRRFSIGNQLMLAIFALSFIFTVIISSLSLYRDFNDDLARLDIELKQVETSYLSGFSASLWVEDRELLLTQAEGAMRLPSVDFLLIATPDEVIVELGSPLGSDSIKRQWPLQYDMGVKTYDLAEVTVQSDLSPIYQGLWQTFFFLVIAEAIKIFLLILGVLWVTFRLMVKPLQLLSGAVSDFSGGHVPSKLQLPQRWFFDEVGLLEHKYNRSVERVREHQSEIEDAREKAEVANRKKSEFLATMSHEIRTPMNGIIGVASLLGDTKLDDQQHEYVDIINSSSGSLMVIIDDILDFSKIEAGKIELEAATYNLLQLLNEVGSLHTVKAQQKHLQLVCDIDPQLPSEVEGDVGRLKQVLSNLLSNAVKFTERGHVKLMVSLVSKEDKLAQVHFRVVDSGIGIAKENQQAVFEKFQQADGSTTRKYGGTGLGLAICAKLVEVMGGQIRLTSEPGLGSCFEFTIPLIVVSDKPISPSTPNIPNILDFPNGESKTQSAPSSPRDDSKPWILVVEDTAVNQKVVRIMLEKLGMQVSVAEHGEEALELCEANHFDLILMDCQMPVMDGFIATENIRQMSEWGKQVPIIALSANVIKEDQKRCFDVGMNEFVSKPVTKERLQQIFEQHLPQELQTRDKPKEAT</sequence>
<dbReference type="CDD" id="cd17546">
    <property type="entry name" value="REC_hyHK_CKI1_RcsC-like"/>
    <property type="match status" value="1"/>
</dbReference>
<dbReference type="Pfam" id="PF02518">
    <property type="entry name" value="HATPase_c"/>
    <property type="match status" value="1"/>
</dbReference>
<dbReference type="InterPro" id="IPR003594">
    <property type="entry name" value="HATPase_dom"/>
</dbReference>
<dbReference type="Pfam" id="PF00072">
    <property type="entry name" value="Response_reg"/>
    <property type="match status" value="1"/>
</dbReference>
<keyword evidence="13" id="KW-0175">Coiled coil</keyword>
<dbReference type="EC" id="2.7.13.3" evidence="2"/>
<dbReference type="GO" id="GO:0016787">
    <property type="term" value="F:hydrolase activity"/>
    <property type="evidence" value="ECO:0007669"/>
    <property type="project" value="UniProtKB-KW"/>
</dbReference>
<evidence type="ECO:0000256" key="5">
    <source>
        <dbReference type="ARBA" id="ARBA00022741"/>
    </source>
</evidence>
<feature type="domain" description="Response regulatory" evidence="17">
    <location>
        <begin position="511"/>
        <end position="628"/>
    </location>
</feature>
<keyword evidence="6 18" id="KW-0418">Kinase</keyword>
<dbReference type="InterPro" id="IPR011006">
    <property type="entry name" value="CheY-like_superfamily"/>
</dbReference>
<dbReference type="InterPro" id="IPR005467">
    <property type="entry name" value="His_kinase_dom"/>
</dbReference>
<comment type="subunit">
    <text evidence="10">At low DSF concentrations, interacts with RpfF.</text>
</comment>
<dbReference type="GO" id="GO:0000155">
    <property type="term" value="F:phosphorelay sensor kinase activity"/>
    <property type="evidence" value="ECO:0007669"/>
    <property type="project" value="InterPro"/>
</dbReference>
<evidence type="ECO:0000256" key="8">
    <source>
        <dbReference type="ARBA" id="ARBA00022840"/>
    </source>
</evidence>
<evidence type="ECO:0000259" key="16">
    <source>
        <dbReference type="PROSITE" id="PS50109"/>
    </source>
</evidence>
<dbReference type="PROSITE" id="PS50110">
    <property type="entry name" value="RESPONSE_REGULATORY"/>
    <property type="match status" value="1"/>
</dbReference>
<name>A0AAU9R151_9VIBR</name>
<feature type="domain" description="Histidine kinase" evidence="16">
    <location>
        <begin position="250"/>
        <end position="471"/>
    </location>
</feature>
<organism evidence="18 19">
    <name type="scientific">Vibrio jasicida</name>
    <dbReference type="NCBI Taxonomy" id="766224"/>
    <lineage>
        <taxon>Bacteria</taxon>
        <taxon>Pseudomonadati</taxon>
        <taxon>Pseudomonadota</taxon>
        <taxon>Gammaproteobacteria</taxon>
        <taxon>Vibrionales</taxon>
        <taxon>Vibrionaceae</taxon>
        <taxon>Vibrio</taxon>
    </lineage>
</organism>
<dbReference type="Gene3D" id="1.10.287.130">
    <property type="match status" value="1"/>
</dbReference>
<evidence type="ECO:0000256" key="10">
    <source>
        <dbReference type="ARBA" id="ARBA00064003"/>
    </source>
</evidence>
<accession>A0AAU9R151</accession>
<keyword evidence="15" id="KW-1133">Transmembrane helix</keyword>
<dbReference type="CDD" id="cd16922">
    <property type="entry name" value="HATPase_EvgS-ArcB-TorS-like"/>
    <property type="match status" value="1"/>
</dbReference>
<keyword evidence="7" id="KW-0378">Hydrolase</keyword>
<keyword evidence="15" id="KW-0812">Transmembrane</keyword>
<dbReference type="GO" id="GO:0005524">
    <property type="term" value="F:ATP binding"/>
    <property type="evidence" value="ECO:0007669"/>
    <property type="project" value="UniProtKB-KW"/>
</dbReference>
<evidence type="ECO:0000256" key="12">
    <source>
        <dbReference type="PROSITE-ProRule" id="PRU00169"/>
    </source>
</evidence>
<protein>
    <recommendedName>
        <fullName evidence="11">Sensory/regulatory protein RpfC</fullName>
        <ecNumber evidence="2">2.7.13.3</ecNumber>
    </recommendedName>
</protein>
<keyword evidence="4 18" id="KW-0808">Transferase</keyword>
<feature type="coiled-coil region" evidence="13">
    <location>
        <begin position="216"/>
        <end position="250"/>
    </location>
</feature>